<dbReference type="InterPro" id="IPR000182">
    <property type="entry name" value="GNAT_dom"/>
</dbReference>
<accession>A0A430FQ85</accession>
<dbReference type="Proteomes" id="UP000287609">
    <property type="component" value="Unassembled WGS sequence"/>
</dbReference>
<dbReference type="Gene3D" id="3.40.630.30">
    <property type="match status" value="1"/>
</dbReference>
<evidence type="ECO:0000256" key="3">
    <source>
        <dbReference type="ARBA" id="ARBA00038502"/>
    </source>
</evidence>
<dbReference type="AlphaFoldDB" id="A0A430FQ85"/>
<dbReference type="RefSeq" id="WP_125963681.1">
    <property type="nucleotide sequence ID" value="NZ_QXGM01000002.1"/>
</dbReference>
<evidence type="ECO:0000256" key="1">
    <source>
        <dbReference type="ARBA" id="ARBA00022679"/>
    </source>
</evidence>
<dbReference type="OrthoDB" id="5242221at2"/>
<dbReference type="SUPFAM" id="SSF55729">
    <property type="entry name" value="Acyl-CoA N-acyltransferases (Nat)"/>
    <property type="match status" value="1"/>
</dbReference>
<dbReference type="Pfam" id="PF13302">
    <property type="entry name" value="Acetyltransf_3"/>
    <property type="match status" value="1"/>
</dbReference>
<protein>
    <submittedName>
        <fullName evidence="5">Acetyltransferase, GNAT family</fullName>
    </submittedName>
</protein>
<dbReference type="PANTHER" id="PTHR43792:SF8">
    <property type="entry name" value="[RIBOSOMAL PROTEIN US5]-ALANINE N-ACETYLTRANSFERASE"/>
    <property type="match status" value="1"/>
</dbReference>
<dbReference type="GO" id="GO:0005737">
    <property type="term" value="C:cytoplasm"/>
    <property type="evidence" value="ECO:0007669"/>
    <property type="project" value="TreeGrafter"/>
</dbReference>
<dbReference type="PANTHER" id="PTHR43792">
    <property type="entry name" value="GNAT FAMILY, PUTATIVE (AFU_ORTHOLOGUE AFUA_3G00765)-RELATED-RELATED"/>
    <property type="match status" value="1"/>
</dbReference>
<sequence>MPEQLYALHVPAELHAPEGAAALSLRPLEAHDEGEWMQVRMNNDEWLSPWESSDPEHGANLTFGQWIERQRRAEQEGTAVVFAITYYGRIVGQISLGSISYGALRSGIVGYWVDESYIGRGFAPLAVAMVCDWAMYSTGGPHLHRIEIDILPTNHRSRRVVEKVGARYEGIRRAYMYINGVWEDHESYALLAEDTTQGFTKRLLESAE</sequence>
<dbReference type="EMBL" id="QXGM01000002">
    <property type="protein sequence ID" value="RSX55003.1"/>
    <property type="molecule type" value="Genomic_DNA"/>
</dbReference>
<evidence type="ECO:0000259" key="4">
    <source>
        <dbReference type="PROSITE" id="PS51186"/>
    </source>
</evidence>
<keyword evidence="2" id="KW-0012">Acyltransferase</keyword>
<evidence type="ECO:0000256" key="2">
    <source>
        <dbReference type="ARBA" id="ARBA00023315"/>
    </source>
</evidence>
<comment type="caution">
    <text evidence="5">The sequence shown here is derived from an EMBL/GenBank/DDBJ whole genome shotgun (WGS) entry which is preliminary data.</text>
</comment>
<organism evidence="5 6">
    <name type="scientific">Bifidobacterium dolichotidis</name>
    <dbReference type="NCBI Taxonomy" id="2306976"/>
    <lineage>
        <taxon>Bacteria</taxon>
        <taxon>Bacillati</taxon>
        <taxon>Actinomycetota</taxon>
        <taxon>Actinomycetes</taxon>
        <taxon>Bifidobacteriales</taxon>
        <taxon>Bifidobacteriaceae</taxon>
        <taxon>Bifidobacterium</taxon>
    </lineage>
</organism>
<proteinExistence type="inferred from homology"/>
<evidence type="ECO:0000313" key="6">
    <source>
        <dbReference type="Proteomes" id="UP000287609"/>
    </source>
</evidence>
<feature type="domain" description="N-acetyltransferase" evidence="4">
    <location>
        <begin position="23"/>
        <end position="193"/>
    </location>
</feature>
<dbReference type="InterPro" id="IPR051531">
    <property type="entry name" value="N-acetyltransferase"/>
</dbReference>
<keyword evidence="1 5" id="KW-0808">Transferase</keyword>
<evidence type="ECO:0000313" key="5">
    <source>
        <dbReference type="EMBL" id="RSX55003.1"/>
    </source>
</evidence>
<gene>
    <name evidence="5" type="ORF">D2E26_1057</name>
</gene>
<keyword evidence="6" id="KW-1185">Reference proteome</keyword>
<dbReference type="PROSITE" id="PS51186">
    <property type="entry name" value="GNAT"/>
    <property type="match status" value="1"/>
</dbReference>
<reference evidence="5 6" key="1">
    <citation type="submission" date="2018-09" db="EMBL/GenBank/DDBJ databases">
        <title>Characterization of the phylogenetic diversity of five novel species belonging to the genus Bifidobacterium.</title>
        <authorList>
            <person name="Lugli G.A."/>
            <person name="Duranti S."/>
            <person name="Milani C."/>
        </authorList>
    </citation>
    <scope>NUCLEOTIDE SEQUENCE [LARGE SCALE GENOMIC DNA]</scope>
    <source>
        <strain evidence="5 6">2036B</strain>
    </source>
</reference>
<comment type="similarity">
    <text evidence="3">Belongs to the acetyltransferase family. RimJ subfamily.</text>
</comment>
<name>A0A430FQ85_9BIFI</name>
<dbReference type="GO" id="GO:0008999">
    <property type="term" value="F:protein-N-terminal-alanine acetyltransferase activity"/>
    <property type="evidence" value="ECO:0007669"/>
    <property type="project" value="TreeGrafter"/>
</dbReference>
<dbReference type="InterPro" id="IPR016181">
    <property type="entry name" value="Acyl_CoA_acyltransferase"/>
</dbReference>